<dbReference type="PROSITE" id="PS51186">
    <property type="entry name" value="GNAT"/>
    <property type="match status" value="1"/>
</dbReference>
<dbReference type="InterPro" id="IPR050769">
    <property type="entry name" value="NAT_camello-type"/>
</dbReference>
<dbReference type="CDD" id="cd04301">
    <property type="entry name" value="NAT_SF"/>
    <property type="match status" value="1"/>
</dbReference>
<organism evidence="3 4">
    <name type="scientific">Pseudomonas syringae</name>
    <dbReference type="NCBI Taxonomy" id="317"/>
    <lineage>
        <taxon>Bacteria</taxon>
        <taxon>Pseudomonadati</taxon>
        <taxon>Pseudomonadota</taxon>
        <taxon>Gammaproteobacteria</taxon>
        <taxon>Pseudomonadales</taxon>
        <taxon>Pseudomonadaceae</taxon>
        <taxon>Pseudomonas</taxon>
    </lineage>
</organism>
<feature type="domain" description="N-acetyltransferase" evidence="2">
    <location>
        <begin position="7"/>
        <end position="162"/>
    </location>
</feature>
<sequence>MQASNNIQISRFTPADQQGVIDVIVPIQREEFGIAITADDQPDLQSIPDFYQVGSGDFWVAKHAQHIIGTIGLKDIGAQQAALRKMFVAQAFRGREFGVAAQLLNTLLEEAKRRGVQEIYLGTTEKFLAAHRFYEKHGFIEVGRTELPKRFPVMAVDSKFYVFSR</sequence>
<dbReference type="AlphaFoldDB" id="A0A085UZM9"/>
<dbReference type="Proteomes" id="UP000028643">
    <property type="component" value="Unassembled WGS sequence"/>
</dbReference>
<dbReference type="EMBL" id="JPQT01000121">
    <property type="protein sequence ID" value="KFE48642.1"/>
    <property type="molecule type" value="Genomic_DNA"/>
</dbReference>
<protein>
    <submittedName>
        <fullName evidence="3">GNAT family acetyltransferase</fullName>
    </submittedName>
</protein>
<evidence type="ECO:0000256" key="1">
    <source>
        <dbReference type="ARBA" id="ARBA00022679"/>
    </source>
</evidence>
<gene>
    <name evidence="3" type="ORF">IV02_21450</name>
</gene>
<dbReference type="PATRIC" id="fig|317.174.peg.4381"/>
<keyword evidence="1 3" id="KW-0808">Transferase</keyword>
<name>A0A085UZM9_PSESX</name>
<comment type="caution">
    <text evidence="3">The sequence shown here is derived from an EMBL/GenBank/DDBJ whole genome shotgun (WGS) entry which is preliminary data.</text>
</comment>
<proteinExistence type="predicted"/>
<dbReference type="RefSeq" id="WP_047577542.1">
    <property type="nucleotide sequence ID" value="NZ_JPQT01000121.1"/>
</dbReference>
<evidence type="ECO:0000313" key="4">
    <source>
        <dbReference type="Proteomes" id="UP000028643"/>
    </source>
</evidence>
<evidence type="ECO:0000259" key="2">
    <source>
        <dbReference type="PROSITE" id="PS51186"/>
    </source>
</evidence>
<reference evidence="3 4" key="1">
    <citation type="submission" date="2014-07" db="EMBL/GenBank/DDBJ databases">
        <title>Draft Genome Sequences of Environmental Pseudomonas syringae strains.</title>
        <authorList>
            <person name="Baltrus D.A."/>
            <person name="Berge O."/>
            <person name="Morris C."/>
        </authorList>
    </citation>
    <scope>NUCLEOTIDE SEQUENCE [LARGE SCALE GENOMIC DNA]</scope>
    <source>
        <strain evidence="3 4">CEB003</strain>
    </source>
</reference>
<accession>A0A085UZM9</accession>
<dbReference type="Pfam" id="PF00583">
    <property type="entry name" value="Acetyltransf_1"/>
    <property type="match status" value="1"/>
</dbReference>
<dbReference type="InterPro" id="IPR000182">
    <property type="entry name" value="GNAT_dom"/>
</dbReference>
<dbReference type="PANTHER" id="PTHR13947">
    <property type="entry name" value="GNAT FAMILY N-ACETYLTRANSFERASE"/>
    <property type="match status" value="1"/>
</dbReference>
<dbReference type="SUPFAM" id="SSF55729">
    <property type="entry name" value="Acyl-CoA N-acyltransferases (Nat)"/>
    <property type="match status" value="1"/>
</dbReference>
<dbReference type="InterPro" id="IPR016181">
    <property type="entry name" value="Acyl_CoA_acyltransferase"/>
</dbReference>
<dbReference type="PANTHER" id="PTHR13947:SF37">
    <property type="entry name" value="LD18367P"/>
    <property type="match status" value="1"/>
</dbReference>
<dbReference type="GO" id="GO:0008080">
    <property type="term" value="F:N-acetyltransferase activity"/>
    <property type="evidence" value="ECO:0007669"/>
    <property type="project" value="InterPro"/>
</dbReference>
<dbReference type="Gene3D" id="3.40.630.30">
    <property type="match status" value="1"/>
</dbReference>
<evidence type="ECO:0000313" key="3">
    <source>
        <dbReference type="EMBL" id="KFE48642.1"/>
    </source>
</evidence>